<evidence type="ECO:0000256" key="6">
    <source>
        <dbReference type="SAM" id="Phobius"/>
    </source>
</evidence>
<dbReference type="Pfam" id="PF09397">
    <property type="entry name" value="FtsK_gamma"/>
    <property type="match status" value="1"/>
</dbReference>
<dbReference type="InterPro" id="IPR018541">
    <property type="entry name" value="Ftsk_gamma"/>
</dbReference>
<dbReference type="CDD" id="cd01127">
    <property type="entry name" value="TrwB_TraG_TraD_VirD4"/>
    <property type="match status" value="1"/>
</dbReference>
<feature type="binding site" evidence="5">
    <location>
        <begin position="350"/>
        <end position="357"/>
    </location>
    <ligand>
        <name>ATP</name>
        <dbReference type="ChEBI" id="CHEBI:30616"/>
    </ligand>
</feature>
<dbReference type="AlphaFoldDB" id="A0A0G0VYI5"/>
<accession>A0A0G0VYI5</accession>
<dbReference type="SMART" id="SM00382">
    <property type="entry name" value="AAA"/>
    <property type="match status" value="1"/>
</dbReference>
<comment type="similarity">
    <text evidence="1">Belongs to the FtsK/SpoIIIE/SftA family.</text>
</comment>
<dbReference type="GO" id="GO:0051301">
    <property type="term" value="P:cell division"/>
    <property type="evidence" value="ECO:0007669"/>
    <property type="project" value="UniProtKB-KW"/>
</dbReference>
<feature type="domain" description="FtsK" evidence="7">
    <location>
        <begin position="333"/>
        <end position="520"/>
    </location>
</feature>
<dbReference type="SMART" id="SM00843">
    <property type="entry name" value="Ftsk_gamma"/>
    <property type="match status" value="1"/>
</dbReference>
<dbReference type="Pfam" id="PF01580">
    <property type="entry name" value="FtsK_SpoIIIE"/>
    <property type="match status" value="1"/>
</dbReference>
<dbReference type="SUPFAM" id="SSF46785">
    <property type="entry name" value="Winged helix' DNA-binding domain"/>
    <property type="match status" value="1"/>
</dbReference>
<dbReference type="InterPro" id="IPR027417">
    <property type="entry name" value="P-loop_NTPase"/>
</dbReference>
<dbReference type="PANTHER" id="PTHR22683:SF41">
    <property type="entry name" value="DNA TRANSLOCASE FTSK"/>
    <property type="match status" value="1"/>
</dbReference>
<dbReference type="GO" id="GO:0005524">
    <property type="term" value="F:ATP binding"/>
    <property type="evidence" value="ECO:0007669"/>
    <property type="project" value="UniProtKB-UniRule"/>
</dbReference>
<dbReference type="EMBL" id="LCBC01000003">
    <property type="protein sequence ID" value="KKS04772.1"/>
    <property type="molecule type" value="Genomic_DNA"/>
</dbReference>
<evidence type="ECO:0000259" key="7">
    <source>
        <dbReference type="PROSITE" id="PS50901"/>
    </source>
</evidence>
<keyword evidence="4" id="KW-0238">DNA-binding</keyword>
<keyword evidence="6" id="KW-0472">Membrane</keyword>
<keyword evidence="2 5" id="KW-0547">Nucleotide-binding</keyword>
<feature type="transmembrane region" description="Helical" evidence="6">
    <location>
        <begin position="21"/>
        <end position="39"/>
    </location>
</feature>
<sequence>MRKYRKYKNPPLALEKKTITSIIGFSLLAGSLLLFLSFFTQAGVLLSLRDYFYNLFGIGVFFLPLLVVALSLPLLGIKNRFSKINIILGLSGALLSFIGMMSIFGKDFAGLLGSSLWLVFKSLITPIGAFLILFFTFFISLIIAFNTSFDQAVVTIVAIYTKVNNFLKFIRTKTLGLLGARKPKFVIKPASDSYQKLKLPIQSSQKTDEYRGLSSNVVVNAPGQTQVWQYPPLSLLNESRGQAGPTVTQYALEIPMGTKLSKILALQNDLALALATSTGSVRIEAPIPGKSLVGVEIPNLSPEIVSLKSALMDESMRTSKSKLAVALGLDVSGTTVIADLAKMPHVLIAGTTGSGKSVLLNAFIATLLFRASPHEIKLILVDPKRVELSEYNDIPHLLTPVIIEPEKILSALKWAMQEMDRRYKLFHDAQVRNINGYNELSGFQALPYIVIIVDELQNLMEFAPVEVENAIVRLAAMARATGVHLVVATQRPSVDVITGLIKANIPCRIAFNVSSMIDSRVILDQPGAEKLLGKGDMLYVPPDASKPMRIQGIYVSDTEIRNLIAFLKRSGIEPEYTEEVIQMPIGKIAGIPGAKDELFEEAVRTICQYDRASASLLQRRLRIGYARAARLLDELEIAGIVGPGEGSKPRDVLVKDAEEYLQSQAQATS</sequence>
<proteinExistence type="inferred from homology"/>
<evidence type="ECO:0000256" key="5">
    <source>
        <dbReference type="PROSITE-ProRule" id="PRU00289"/>
    </source>
</evidence>
<comment type="caution">
    <text evidence="8">The sequence shown here is derived from an EMBL/GenBank/DDBJ whole genome shotgun (WGS) entry which is preliminary data.</text>
</comment>
<dbReference type="Gene3D" id="3.30.980.40">
    <property type="match status" value="1"/>
</dbReference>
<evidence type="ECO:0000313" key="8">
    <source>
        <dbReference type="EMBL" id="KKS04772.1"/>
    </source>
</evidence>
<protein>
    <submittedName>
        <fullName evidence="8">Cell division FtsK/SpoIIIE</fullName>
    </submittedName>
</protein>
<evidence type="ECO:0000256" key="3">
    <source>
        <dbReference type="ARBA" id="ARBA00022840"/>
    </source>
</evidence>
<reference evidence="8 9" key="1">
    <citation type="journal article" date="2015" name="Nature">
        <title>rRNA introns, odd ribosomes, and small enigmatic genomes across a large radiation of phyla.</title>
        <authorList>
            <person name="Brown C.T."/>
            <person name="Hug L.A."/>
            <person name="Thomas B.C."/>
            <person name="Sharon I."/>
            <person name="Castelle C.J."/>
            <person name="Singh A."/>
            <person name="Wilkins M.J."/>
            <person name="Williams K.H."/>
            <person name="Banfield J.F."/>
        </authorList>
    </citation>
    <scope>NUCLEOTIDE SEQUENCE [LARGE SCALE GENOMIC DNA]</scope>
</reference>
<feature type="transmembrane region" description="Helical" evidence="6">
    <location>
        <begin position="84"/>
        <end position="104"/>
    </location>
</feature>
<dbReference type="InterPro" id="IPR041027">
    <property type="entry name" value="FtsK_alpha"/>
</dbReference>
<dbReference type="InterPro" id="IPR036388">
    <property type="entry name" value="WH-like_DNA-bd_sf"/>
</dbReference>
<dbReference type="PROSITE" id="PS50901">
    <property type="entry name" value="FTSK"/>
    <property type="match status" value="1"/>
</dbReference>
<name>A0A0G0VYI5_9BACT</name>
<dbReference type="Pfam" id="PF17854">
    <property type="entry name" value="FtsK_alpha"/>
    <property type="match status" value="1"/>
</dbReference>
<dbReference type="SUPFAM" id="SSF52540">
    <property type="entry name" value="P-loop containing nucleoside triphosphate hydrolases"/>
    <property type="match status" value="1"/>
</dbReference>
<dbReference type="InterPro" id="IPR036390">
    <property type="entry name" value="WH_DNA-bd_sf"/>
</dbReference>
<dbReference type="PANTHER" id="PTHR22683">
    <property type="entry name" value="SPORULATION PROTEIN RELATED"/>
    <property type="match status" value="1"/>
</dbReference>
<gene>
    <name evidence="8" type="ORF">UU56_C0003G0060</name>
</gene>
<dbReference type="InterPro" id="IPR002543">
    <property type="entry name" value="FtsK_dom"/>
</dbReference>
<feature type="transmembrane region" description="Helical" evidence="6">
    <location>
        <begin position="51"/>
        <end position="72"/>
    </location>
</feature>
<organism evidence="8 9">
    <name type="scientific">Candidatus Curtissbacteria bacterium GW2011_GWA2_41_24</name>
    <dbReference type="NCBI Taxonomy" id="1618411"/>
    <lineage>
        <taxon>Bacteria</taxon>
        <taxon>Candidatus Curtissiibacteriota</taxon>
    </lineage>
</organism>
<keyword evidence="8" id="KW-0132">Cell division</keyword>
<evidence type="ECO:0000256" key="2">
    <source>
        <dbReference type="ARBA" id="ARBA00022741"/>
    </source>
</evidence>
<dbReference type="Proteomes" id="UP000034493">
    <property type="component" value="Unassembled WGS sequence"/>
</dbReference>
<dbReference type="Gene3D" id="1.10.10.10">
    <property type="entry name" value="Winged helix-like DNA-binding domain superfamily/Winged helix DNA-binding domain"/>
    <property type="match status" value="1"/>
</dbReference>
<dbReference type="Gene3D" id="3.40.50.300">
    <property type="entry name" value="P-loop containing nucleotide triphosphate hydrolases"/>
    <property type="match status" value="1"/>
</dbReference>
<evidence type="ECO:0000256" key="4">
    <source>
        <dbReference type="ARBA" id="ARBA00023125"/>
    </source>
</evidence>
<keyword evidence="3 5" id="KW-0067">ATP-binding</keyword>
<evidence type="ECO:0000256" key="1">
    <source>
        <dbReference type="ARBA" id="ARBA00006474"/>
    </source>
</evidence>
<dbReference type="GO" id="GO:0003677">
    <property type="term" value="F:DNA binding"/>
    <property type="evidence" value="ECO:0007669"/>
    <property type="project" value="UniProtKB-KW"/>
</dbReference>
<dbReference type="InterPro" id="IPR050206">
    <property type="entry name" value="FtsK/SpoIIIE/SftA"/>
</dbReference>
<keyword evidence="6" id="KW-1133">Transmembrane helix</keyword>
<dbReference type="PATRIC" id="fig|1618411.3.peg.273"/>
<keyword evidence="8" id="KW-0131">Cell cycle</keyword>
<evidence type="ECO:0000313" key="9">
    <source>
        <dbReference type="Proteomes" id="UP000034493"/>
    </source>
</evidence>
<feature type="transmembrane region" description="Helical" evidence="6">
    <location>
        <begin position="124"/>
        <end position="145"/>
    </location>
</feature>
<keyword evidence="6" id="KW-0812">Transmembrane</keyword>
<dbReference type="InterPro" id="IPR003593">
    <property type="entry name" value="AAA+_ATPase"/>
</dbReference>